<sequence>MGDPRREHLAEFFPDNITNDFPKAVDTCGVQVQSARCGGWRSRHASESMRPKKRTAPAIPEALDSFHLEVLRGIIHCYFRKNDGPTLLKNLVFRFKKPGRNSILLERTDLILWCAQYLREIKAYRTEGRLTYFLEETWENAGHAGSKVWKDTTVNALRNAYNRGFSLWWLPPHCSGRGQDARRQCHVTAGEAGGRRRGFNMGTGIKLDGVGEEHREGAPHGRVLAAAVGKDTIKRRSHSFRLNNPSCPTAGHRWRRFPAWRRRHAGHAHIVCAALMRQIRGGSQAQGKPTTRCPSDLPCLPEGSKLSQEEPAISAATPRQSQAPRTVPASVRAAGIKVPGTSTWVVWPERSAGPAGFVSRAPWVEQPRSLADEPPDSTPPPDPLAPFTEEERAALCSVCGVLISHWEYHRHGALHAARRAVRDAALAAAFRPLTKDDAAAALVILFPGPRAAPEPAGPGPGLLLNEGKVWWLPGFDVETLIKLDVRNPCDYVFFRGVGRETTSLGLKNPSGKGGRVIILHAGSDEGFVQGAAEVFRAKKGTAATVQGKHWPAAPKGFGREAFGIRSVSSCRLSKGSGRRRLDKKEARKATPRRSLLAMGGERRKRPRGNRVATERATALVQSSVRPSHPRGVREQAQVTTVTTFEQPRRTSDEPTAVPSSSLSFVPALSSATPPLCRTWSNPATVAVQNKWIRHGTPPTTYDSADGRDGGWLQRLLEVAPGTRAQSRRRNEKARDLYRGFPKFPAVVVLYVLQQVYWVGGKEHT</sequence>
<dbReference type="EMBL" id="JABSTQ010010652">
    <property type="protein sequence ID" value="KAG0419190.1"/>
    <property type="molecule type" value="Genomic_DNA"/>
</dbReference>
<keyword evidence="2" id="KW-1185">Reference proteome</keyword>
<organism evidence="1 2">
    <name type="scientific">Ixodes persulcatus</name>
    <name type="common">Taiga tick</name>
    <dbReference type="NCBI Taxonomy" id="34615"/>
    <lineage>
        <taxon>Eukaryota</taxon>
        <taxon>Metazoa</taxon>
        <taxon>Ecdysozoa</taxon>
        <taxon>Arthropoda</taxon>
        <taxon>Chelicerata</taxon>
        <taxon>Arachnida</taxon>
        <taxon>Acari</taxon>
        <taxon>Parasitiformes</taxon>
        <taxon>Ixodida</taxon>
        <taxon>Ixodoidea</taxon>
        <taxon>Ixodidae</taxon>
        <taxon>Ixodinae</taxon>
        <taxon>Ixodes</taxon>
    </lineage>
</organism>
<gene>
    <name evidence="1" type="ORF">HPB47_004307</name>
</gene>
<name>A0AC60PG85_IXOPE</name>
<evidence type="ECO:0000313" key="1">
    <source>
        <dbReference type="EMBL" id="KAG0419190.1"/>
    </source>
</evidence>
<comment type="caution">
    <text evidence="1">The sequence shown here is derived from an EMBL/GenBank/DDBJ whole genome shotgun (WGS) entry which is preliminary data.</text>
</comment>
<proteinExistence type="predicted"/>
<dbReference type="Proteomes" id="UP000805193">
    <property type="component" value="Unassembled WGS sequence"/>
</dbReference>
<accession>A0AC60PG85</accession>
<evidence type="ECO:0000313" key="2">
    <source>
        <dbReference type="Proteomes" id="UP000805193"/>
    </source>
</evidence>
<reference evidence="1 2" key="1">
    <citation type="journal article" date="2020" name="Cell">
        <title>Large-Scale Comparative Analyses of Tick Genomes Elucidate Their Genetic Diversity and Vector Capacities.</title>
        <authorList>
            <consortium name="Tick Genome and Microbiome Consortium (TIGMIC)"/>
            <person name="Jia N."/>
            <person name="Wang J."/>
            <person name="Shi W."/>
            <person name="Du L."/>
            <person name="Sun Y."/>
            <person name="Zhan W."/>
            <person name="Jiang J.F."/>
            <person name="Wang Q."/>
            <person name="Zhang B."/>
            <person name="Ji P."/>
            <person name="Bell-Sakyi L."/>
            <person name="Cui X.M."/>
            <person name="Yuan T.T."/>
            <person name="Jiang B.G."/>
            <person name="Yang W.F."/>
            <person name="Lam T.T."/>
            <person name="Chang Q.C."/>
            <person name="Ding S.J."/>
            <person name="Wang X.J."/>
            <person name="Zhu J.G."/>
            <person name="Ruan X.D."/>
            <person name="Zhao L."/>
            <person name="Wei J.T."/>
            <person name="Ye R.Z."/>
            <person name="Que T.C."/>
            <person name="Du C.H."/>
            <person name="Zhou Y.H."/>
            <person name="Cheng J.X."/>
            <person name="Dai P.F."/>
            <person name="Guo W.B."/>
            <person name="Han X.H."/>
            <person name="Huang E.J."/>
            <person name="Li L.F."/>
            <person name="Wei W."/>
            <person name="Gao Y.C."/>
            <person name="Liu J.Z."/>
            <person name="Shao H.Z."/>
            <person name="Wang X."/>
            <person name="Wang C.C."/>
            <person name="Yang T.C."/>
            <person name="Huo Q.B."/>
            <person name="Li W."/>
            <person name="Chen H.Y."/>
            <person name="Chen S.E."/>
            <person name="Zhou L.G."/>
            <person name="Ni X.B."/>
            <person name="Tian J.H."/>
            <person name="Sheng Y."/>
            <person name="Liu T."/>
            <person name="Pan Y.S."/>
            <person name="Xia L.Y."/>
            <person name="Li J."/>
            <person name="Zhao F."/>
            <person name="Cao W.C."/>
        </authorList>
    </citation>
    <scope>NUCLEOTIDE SEQUENCE [LARGE SCALE GENOMIC DNA]</scope>
    <source>
        <strain evidence="1">Iper-2018</strain>
    </source>
</reference>
<protein>
    <submittedName>
        <fullName evidence="1">Uncharacterized protein</fullName>
    </submittedName>
</protein>